<dbReference type="InterPro" id="IPR006204">
    <property type="entry name" value="GHMP_kinase_N_dom"/>
</dbReference>
<dbReference type="GO" id="GO:0008652">
    <property type="term" value="P:amino acid biosynthetic process"/>
    <property type="evidence" value="ECO:0007669"/>
    <property type="project" value="UniProtKB-KW"/>
</dbReference>
<keyword evidence="2" id="KW-0808">Transferase</keyword>
<organism evidence="7">
    <name type="scientific">marine metagenome</name>
    <dbReference type="NCBI Taxonomy" id="408172"/>
    <lineage>
        <taxon>unclassified sequences</taxon>
        <taxon>metagenomes</taxon>
        <taxon>ecological metagenomes</taxon>
    </lineage>
</organism>
<dbReference type="InterPro" id="IPR036554">
    <property type="entry name" value="GHMP_kinase_C_sf"/>
</dbReference>
<dbReference type="InterPro" id="IPR013750">
    <property type="entry name" value="GHMP_kinase_C_dom"/>
</dbReference>
<dbReference type="EMBL" id="UINC01006715">
    <property type="protein sequence ID" value="SVA29207.1"/>
    <property type="molecule type" value="Genomic_DNA"/>
</dbReference>
<evidence type="ECO:0000256" key="1">
    <source>
        <dbReference type="ARBA" id="ARBA00022605"/>
    </source>
</evidence>
<dbReference type="SUPFAM" id="SSF55060">
    <property type="entry name" value="GHMP Kinase, C-terminal domain"/>
    <property type="match status" value="1"/>
</dbReference>
<evidence type="ECO:0000259" key="5">
    <source>
        <dbReference type="Pfam" id="PF00288"/>
    </source>
</evidence>
<evidence type="ECO:0000256" key="2">
    <source>
        <dbReference type="ARBA" id="ARBA00022679"/>
    </source>
</evidence>
<dbReference type="PANTHER" id="PTHR20861:SF3">
    <property type="entry name" value="SHIKIMATE KINASE"/>
    <property type="match status" value="1"/>
</dbReference>
<dbReference type="GO" id="GO:0005524">
    <property type="term" value="F:ATP binding"/>
    <property type="evidence" value="ECO:0007669"/>
    <property type="project" value="UniProtKB-KW"/>
</dbReference>
<dbReference type="AlphaFoldDB" id="A0A381UPF7"/>
<dbReference type="Gene3D" id="3.30.230.10">
    <property type="match status" value="1"/>
</dbReference>
<feature type="domain" description="GHMP kinase C-terminal" evidence="6">
    <location>
        <begin position="214"/>
        <end position="251"/>
    </location>
</feature>
<dbReference type="SUPFAM" id="SSF54211">
    <property type="entry name" value="Ribosomal protein S5 domain 2-like"/>
    <property type="match status" value="1"/>
</dbReference>
<protein>
    <submittedName>
        <fullName evidence="7">Uncharacterized protein</fullName>
    </submittedName>
</protein>
<evidence type="ECO:0000256" key="4">
    <source>
        <dbReference type="ARBA" id="ARBA00022840"/>
    </source>
</evidence>
<dbReference type="GO" id="GO:0009423">
    <property type="term" value="P:chorismate biosynthetic process"/>
    <property type="evidence" value="ECO:0007669"/>
    <property type="project" value="UniProtKB-UniPathway"/>
</dbReference>
<dbReference type="GO" id="GO:0016740">
    <property type="term" value="F:transferase activity"/>
    <property type="evidence" value="ECO:0007669"/>
    <property type="project" value="UniProtKB-KW"/>
</dbReference>
<feature type="domain" description="GHMP kinase N-terminal" evidence="5">
    <location>
        <begin position="58"/>
        <end position="124"/>
    </location>
</feature>
<dbReference type="Gene3D" id="3.30.70.890">
    <property type="entry name" value="GHMP kinase, C-terminal domain"/>
    <property type="match status" value="1"/>
</dbReference>
<evidence type="ECO:0000313" key="7">
    <source>
        <dbReference type="EMBL" id="SVA29207.1"/>
    </source>
</evidence>
<dbReference type="InterPro" id="IPR014721">
    <property type="entry name" value="Ribsml_uS5_D2-typ_fold_subgr"/>
</dbReference>
<sequence length="274" mass="28105">VLHAAGLGKGCSVGIQLSTEVSLISGPASVPSDVHGILDSVMAVWIESGYPKPDDAGWVVNSEVPVGQGLKSSAALACAAAMALNEASWTALSDFDIVDIAVAAQRRAGCTITGSMDDAWAAISPGWRLVDPLQSSRDSVLLEGDLDEGLTVLLALRGPRPTKVRPDSFADQKSLFERALASLSNGSVLAAMSANGMAVAAVTGDDEALRISNSAIARGAIAAGVSGSGPAIAIVCYEQGAEQLAEFLSESGMQVIHSKFIESEPVGEEASPWE</sequence>
<dbReference type="Pfam" id="PF00288">
    <property type="entry name" value="GHMP_kinases_N"/>
    <property type="match status" value="1"/>
</dbReference>
<keyword evidence="4" id="KW-0067">ATP-binding</keyword>
<keyword evidence="1" id="KW-0028">Amino-acid biosynthesis</keyword>
<reference evidence="7" key="1">
    <citation type="submission" date="2018-05" db="EMBL/GenBank/DDBJ databases">
        <authorList>
            <person name="Lanie J.A."/>
            <person name="Ng W.-L."/>
            <person name="Kazmierczak K.M."/>
            <person name="Andrzejewski T.M."/>
            <person name="Davidsen T.M."/>
            <person name="Wayne K.J."/>
            <person name="Tettelin H."/>
            <person name="Glass J.I."/>
            <person name="Rusch D."/>
            <person name="Podicherti R."/>
            <person name="Tsui H.-C.T."/>
            <person name="Winkler M.E."/>
        </authorList>
    </citation>
    <scope>NUCLEOTIDE SEQUENCE</scope>
</reference>
<keyword evidence="3" id="KW-0547">Nucleotide-binding</keyword>
<dbReference type="PANTHER" id="PTHR20861">
    <property type="entry name" value="HOMOSERINE/4-DIPHOSPHOCYTIDYL-2-C-METHYL-D-ERYTHRITOL KINASE"/>
    <property type="match status" value="1"/>
</dbReference>
<feature type="non-terminal residue" evidence="7">
    <location>
        <position position="1"/>
    </location>
</feature>
<gene>
    <name evidence="7" type="ORF">METZ01_LOCUS82061</name>
</gene>
<dbReference type="InterPro" id="IPR020568">
    <property type="entry name" value="Ribosomal_Su5_D2-typ_SF"/>
</dbReference>
<proteinExistence type="predicted"/>
<evidence type="ECO:0000256" key="3">
    <source>
        <dbReference type="ARBA" id="ARBA00022741"/>
    </source>
</evidence>
<accession>A0A381UPF7</accession>
<evidence type="ECO:0000259" key="6">
    <source>
        <dbReference type="Pfam" id="PF08544"/>
    </source>
</evidence>
<dbReference type="Pfam" id="PF08544">
    <property type="entry name" value="GHMP_kinases_C"/>
    <property type="match status" value="1"/>
</dbReference>
<dbReference type="PRINTS" id="PR00959">
    <property type="entry name" value="MEVGALKINASE"/>
</dbReference>
<name>A0A381UPF7_9ZZZZ</name>
<dbReference type="UniPathway" id="UPA00053">
    <property type="reaction ID" value="UER00088"/>
</dbReference>